<dbReference type="SMART" id="SM00645">
    <property type="entry name" value="Pept_C1"/>
    <property type="match status" value="1"/>
</dbReference>
<evidence type="ECO:0000256" key="5">
    <source>
        <dbReference type="ARBA" id="ARBA00022807"/>
    </source>
</evidence>
<dbReference type="PROSITE" id="PS00139">
    <property type="entry name" value="THIOL_PROTEASE_CYS"/>
    <property type="match status" value="1"/>
</dbReference>
<evidence type="ECO:0000256" key="3">
    <source>
        <dbReference type="ARBA" id="ARBA00022729"/>
    </source>
</evidence>
<dbReference type="GO" id="GO:0008234">
    <property type="term" value="F:cysteine-type peptidase activity"/>
    <property type="evidence" value="ECO:0007669"/>
    <property type="project" value="UniProtKB-KW"/>
</dbReference>
<evidence type="ECO:0000256" key="10">
    <source>
        <dbReference type="SAM" id="SignalP"/>
    </source>
</evidence>
<evidence type="ECO:0000256" key="8">
    <source>
        <dbReference type="ARBA" id="ARBA00023180"/>
    </source>
</evidence>
<evidence type="ECO:0000256" key="9">
    <source>
        <dbReference type="ARBA" id="ARBA00057399"/>
    </source>
</evidence>
<reference evidence="12 13" key="1">
    <citation type="submission" date="2014-03" db="EMBL/GenBank/DDBJ databases">
        <title>Draft genome of the hookworm Oesophagostomum dentatum.</title>
        <authorList>
            <person name="Mitreva M."/>
        </authorList>
    </citation>
    <scope>NUCLEOTIDE SEQUENCE [LARGE SCALE GENOMIC DNA]</scope>
    <source>
        <strain evidence="12 13">OD-Hann</strain>
    </source>
</reference>
<keyword evidence="8" id="KW-0325">Glycoprotein</keyword>
<feature type="signal peptide" evidence="10">
    <location>
        <begin position="1"/>
        <end position="15"/>
    </location>
</feature>
<dbReference type="InterPro" id="IPR000668">
    <property type="entry name" value="Peptidase_C1A_C"/>
</dbReference>
<comment type="similarity">
    <text evidence="1">Belongs to the peptidase C1 family.</text>
</comment>
<dbReference type="FunFam" id="3.90.70.10:FF:000031">
    <property type="entry name" value="Cathepsin B"/>
    <property type="match status" value="1"/>
</dbReference>
<dbReference type="Pfam" id="PF00112">
    <property type="entry name" value="Peptidase_C1"/>
    <property type="match status" value="1"/>
</dbReference>
<dbReference type="OrthoDB" id="10058785at2759"/>
<keyword evidence="13" id="KW-1185">Reference proteome</keyword>
<dbReference type="Proteomes" id="UP000053660">
    <property type="component" value="Unassembled WGS sequence"/>
</dbReference>
<dbReference type="PANTHER" id="PTHR12411">
    <property type="entry name" value="CYSTEINE PROTEASE FAMILY C1-RELATED"/>
    <property type="match status" value="1"/>
</dbReference>
<dbReference type="InterPro" id="IPR000169">
    <property type="entry name" value="Pept_cys_AS"/>
</dbReference>
<dbReference type="EMBL" id="KN549223">
    <property type="protein sequence ID" value="KHJ99397.1"/>
    <property type="molecule type" value="Genomic_DNA"/>
</dbReference>
<gene>
    <name evidence="12" type="ORF">OESDEN_00635</name>
</gene>
<evidence type="ECO:0000256" key="4">
    <source>
        <dbReference type="ARBA" id="ARBA00022801"/>
    </source>
</evidence>
<name>A0A0B1TU64_OESDE</name>
<dbReference type="InterPro" id="IPR013128">
    <property type="entry name" value="Peptidase_C1A"/>
</dbReference>
<proteinExistence type="inferred from homology"/>
<dbReference type="InterPro" id="IPR038765">
    <property type="entry name" value="Papain-like_cys_pep_sf"/>
</dbReference>
<evidence type="ECO:0000256" key="1">
    <source>
        <dbReference type="ARBA" id="ARBA00008455"/>
    </source>
</evidence>
<keyword evidence="2 12" id="KW-0645">Protease</keyword>
<feature type="chain" id="PRO_5012904196" evidence="10">
    <location>
        <begin position="16"/>
        <end position="340"/>
    </location>
</feature>
<evidence type="ECO:0000256" key="2">
    <source>
        <dbReference type="ARBA" id="ARBA00022670"/>
    </source>
</evidence>
<evidence type="ECO:0000313" key="13">
    <source>
        <dbReference type="Proteomes" id="UP000053660"/>
    </source>
</evidence>
<dbReference type="PRINTS" id="PR00705">
    <property type="entry name" value="PAPAIN"/>
</dbReference>
<dbReference type="InterPro" id="IPR025660">
    <property type="entry name" value="Pept_his_AS"/>
</dbReference>
<keyword evidence="6" id="KW-0865">Zymogen</keyword>
<comment type="function">
    <text evidence="9">Expression of the protease correlates with blood-feeding and suggests a role for the protease in blood digestion.</text>
</comment>
<keyword evidence="5" id="KW-0788">Thiol protease</keyword>
<dbReference type="PROSITE" id="PS00639">
    <property type="entry name" value="THIOL_PROTEASE_HIS"/>
    <property type="match status" value="1"/>
</dbReference>
<sequence length="340" mass="37550">MIVLLTLLIASCVNALGSISLAEFKAHPIPKFAESLEGQDLVDYINIVQPFFTANLSAASEHQLLDEKFLSLDSEERAEEIPINVDIPESYDARTAWPQCNSIKIIRDQSKCGSCWAVSAASAMSDRLCVQSKGAIQTMVSDADILSCCGSFCGYGCNGGYPIRAWQYIVSTGTCSGGPYNTKGVCKPYPFRPCGWHKGQGFHLPCLFPFSTPECKKECQKGFTKKYEEDKIYGKKAYAVQSSVEAIQKEIMINGPVQAGFIVYSDFSFYKKGIYVHTAGMKQGGHAVKIIGWGVEKDTPYWLIANSWNYDWGENGTFRMVRGRNECGIEQMIVAGSMVE</sequence>
<feature type="domain" description="Peptidase C1A papain C-terminal" evidence="11">
    <location>
        <begin position="87"/>
        <end position="337"/>
    </location>
</feature>
<protein>
    <submittedName>
        <fullName evidence="12">Papain family cysteine protease</fullName>
    </submittedName>
</protein>
<keyword evidence="7" id="KW-1015">Disulfide bond</keyword>
<dbReference type="Gene3D" id="3.90.70.10">
    <property type="entry name" value="Cysteine proteinases"/>
    <property type="match status" value="1"/>
</dbReference>
<evidence type="ECO:0000259" key="11">
    <source>
        <dbReference type="SMART" id="SM00645"/>
    </source>
</evidence>
<dbReference type="SUPFAM" id="SSF54001">
    <property type="entry name" value="Cysteine proteinases"/>
    <property type="match status" value="1"/>
</dbReference>
<evidence type="ECO:0000313" key="12">
    <source>
        <dbReference type="EMBL" id="KHJ99397.1"/>
    </source>
</evidence>
<dbReference type="AlphaFoldDB" id="A0A0B1TU64"/>
<dbReference type="CDD" id="cd02620">
    <property type="entry name" value="Peptidase_C1A_CathepsinB"/>
    <property type="match status" value="1"/>
</dbReference>
<keyword evidence="4" id="KW-0378">Hydrolase</keyword>
<evidence type="ECO:0000256" key="6">
    <source>
        <dbReference type="ARBA" id="ARBA00023145"/>
    </source>
</evidence>
<accession>A0A0B1TU64</accession>
<evidence type="ECO:0000256" key="7">
    <source>
        <dbReference type="ARBA" id="ARBA00023157"/>
    </source>
</evidence>
<organism evidence="12 13">
    <name type="scientific">Oesophagostomum dentatum</name>
    <name type="common">Nodular worm</name>
    <dbReference type="NCBI Taxonomy" id="61180"/>
    <lineage>
        <taxon>Eukaryota</taxon>
        <taxon>Metazoa</taxon>
        <taxon>Ecdysozoa</taxon>
        <taxon>Nematoda</taxon>
        <taxon>Chromadorea</taxon>
        <taxon>Rhabditida</taxon>
        <taxon>Rhabditina</taxon>
        <taxon>Rhabditomorpha</taxon>
        <taxon>Strongyloidea</taxon>
        <taxon>Strongylidae</taxon>
        <taxon>Oesophagostomum</taxon>
    </lineage>
</organism>
<keyword evidence="3 10" id="KW-0732">Signal</keyword>
<dbReference type="GO" id="GO:0006508">
    <property type="term" value="P:proteolysis"/>
    <property type="evidence" value="ECO:0007669"/>
    <property type="project" value="UniProtKB-KW"/>
</dbReference>